<dbReference type="InterPro" id="IPR016909">
    <property type="entry name" value="rRNA_lsu_MeTfrase_F"/>
</dbReference>
<evidence type="ECO:0000256" key="4">
    <source>
        <dbReference type="ARBA" id="ARBA00022679"/>
    </source>
</evidence>
<comment type="caution">
    <text evidence="7">The sequence shown here is derived from an EMBL/GenBank/DDBJ whole genome shotgun (WGS) entry which is preliminary data.</text>
</comment>
<dbReference type="PANTHER" id="PTHR13393:SF0">
    <property type="entry name" value="RNA N6-ADENOSINE-METHYLTRANSFERASE METTL16"/>
    <property type="match status" value="1"/>
</dbReference>
<comment type="similarity">
    <text evidence="6">Belongs to the methyltransferase superfamily. METTL16/RlmF family.</text>
</comment>
<dbReference type="Pfam" id="PF05971">
    <property type="entry name" value="Methyltransf_10"/>
    <property type="match status" value="1"/>
</dbReference>
<dbReference type="PANTHER" id="PTHR13393">
    <property type="entry name" value="SAM-DEPENDENT METHYLTRANSFERASE"/>
    <property type="match status" value="1"/>
</dbReference>
<evidence type="ECO:0000256" key="2">
    <source>
        <dbReference type="ARBA" id="ARBA00022552"/>
    </source>
</evidence>
<dbReference type="HOGENOM" id="CLU_027534_3_0_6"/>
<evidence type="ECO:0000313" key="7">
    <source>
        <dbReference type="EMBL" id="EAT13810.1"/>
    </source>
</evidence>
<dbReference type="CDD" id="cd02440">
    <property type="entry name" value="AdoMet_MTases"/>
    <property type="match status" value="1"/>
</dbReference>
<dbReference type="GO" id="GO:0052907">
    <property type="term" value="F:23S rRNA (adenine(1618)-N(6))-methyltransferase activity"/>
    <property type="evidence" value="ECO:0007669"/>
    <property type="project" value="UniProtKB-EC"/>
</dbReference>
<dbReference type="HAMAP" id="MF_01848">
    <property type="entry name" value="23SrRNA_methyltr_F"/>
    <property type="match status" value="1"/>
</dbReference>
<keyword evidence="8" id="KW-1185">Reference proteome</keyword>
<dbReference type="SUPFAM" id="SSF53335">
    <property type="entry name" value="S-adenosyl-L-methionine-dependent methyltransferases"/>
    <property type="match status" value="1"/>
</dbReference>
<name>Q1N5Y2_9GAMM</name>
<evidence type="ECO:0000313" key="8">
    <source>
        <dbReference type="Proteomes" id="UP000004263"/>
    </source>
</evidence>
<proteinExistence type="inferred from homology"/>
<dbReference type="EMBL" id="AAQH01000001">
    <property type="protein sequence ID" value="EAT13810.1"/>
    <property type="molecule type" value="Genomic_DNA"/>
</dbReference>
<comment type="subcellular location">
    <subcellularLocation>
        <location evidence="6">Cytoplasm</location>
    </subcellularLocation>
</comment>
<dbReference type="STRING" id="207949.RED65_10469"/>
<evidence type="ECO:0000256" key="3">
    <source>
        <dbReference type="ARBA" id="ARBA00022603"/>
    </source>
</evidence>
<dbReference type="GO" id="GO:0070475">
    <property type="term" value="P:rRNA base methylation"/>
    <property type="evidence" value="ECO:0007669"/>
    <property type="project" value="TreeGrafter"/>
</dbReference>
<keyword evidence="1 6" id="KW-0963">Cytoplasm</keyword>
<gene>
    <name evidence="6" type="primary">rlmF</name>
    <name evidence="7" type="ORF">RED65_10469</name>
</gene>
<dbReference type="AlphaFoldDB" id="Q1N5Y2"/>
<dbReference type="RefSeq" id="WP_007017231.1">
    <property type="nucleotide sequence ID" value="NZ_CH724113.1"/>
</dbReference>
<protein>
    <recommendedName>
        <fullName evidence="6">Ribosomal RNA large subunit methyltransferase F</fullName>
        <ecNumber evidence="6">2.1.1.181</ecNumber>
    </recommendedName>
    <alternativeName>
        <fullName evidence="6">23S rRNA mA1618 methyltransferase</fullName>
    </alternativeName>
    <alternativeName>
        <fullName evidence="6">rRNA adenine N-6-methyltransferase</fullName>
    </alternativeName>
</protein>
<comment type="function">
    <text evidence="6">Specifically methylates the adenine in position 1618 of 23S rRNA.</text>
</comment>
<evidence type="ECO:0000256" key="1">
    <source>
        <dbReference type="ARBA" id="ARBA00022490"/>
    </source>
</evidence>
<keyword evidence="3 6" id="KW-0489">Methyltransferase</keyword>
<organism evidence="7 8">
    <name type="scientific">Bermanella marisrubri</name>
    <dbReference type="NCBI Taxonomy" id="207949"/>
    <lineage>
        <taxon>Bacteria</taxon>
        <taxon>Pseudomonadati</taxon>
        <taxon>Pseudomonadota</taxon>
        <taxon>Gammaproteobacteria</taxon>
        <taxon>Oceanospirillales</taxon>
        <taxon>Oceanospirillaceae</taxon>
        <taxon>Bermanella</taxon>
    </lineage>
</organism>
<dbReference type="InterPro" id="IPR010286">
    <property type="entry name" value="METTL16/RlmF"/>
</dbReference>
<keyword evidence="4 6" id="KW-0808">Transferase</keyword>
<reference evidence="7 8" key="1">
    <citation type="submission" date="2006-03" db="EMBL/GenBank/DDBJ databases">
        <authorList>
            <person name="Pinhassi J."/>
            <person name="Pedros-Alio C."/>
            <person name="Ferriera S."/>
            <person name="Johnson J."/>
            <person name="Kravitz S."/>
            <person name="Halpern A."/>
            <person name="Remington K."/>
            <person name="Beeson K."/>
            <person name="Tran B."/>
            <person name="Rogers Y.-H."/>
            <person name="Friedman R."/>
            <person name="Venter J.C."/>
        </authorList>
    </citation>
    <scope>NUCLEOTIDE SEQUENCE [LARGE SCALE GENOMIC DNA]</scope>
    <source>
        <strain evidence="7 8">RED65</strain>
    </source>
</reference>
<evidence type="ECO:0000256" key="6">
    <source>
        <dbReference type="HAMAP-Rule" id="MF_01848"/>
    </source>
</evidence>
<keyword evidence="2 6" id="KW-0698">rRNA processing</keyword>
<dbReference type="InterPro" id="IPR029063">
    <property type="entry name" value="SAM-dependent_MTases_sf"/>
</dbReference>
<dbReference type="OrthoDB" id="1115728at2"/>
<comment type="catalytic activity">
    <reaction evidence="6">
        <text>adenosine(1618) in 23S rRNA + S-adenosyl-L-methionine = N(6)-methyladenosine(1618) in 23S rRNA + S-adenosyl-L-homocysteine + H(+)</text>
        <dbReference type="Rhea" id="RHEA:16497"/>
        <dbReference type="Rhea" id="RHEA-COMP:10229"/>
        <dbReference type="Rhea" id="RHEA-COMP:10231"/>
        <dbReference type="ChEBI" id="CHEBI:15378"/>
        <dbReference type="ChEBI" id="CHEBI:57856"/>
        <dbReference type="ChEBI" id="CHEBI:59789"/>
        <dbReference type="ChEBI" id="CHEBI:74411"/>
        <dbReference type="ChEBI" id="CHEBI:74449"/>
        <dbReference type="EC" id="2.1.1.181"/>
    </reaction>
</comment>
<sequence>MTVKPQHHPRNAHKNGYDFDALCQSYPQLKPHVFINQYSKQTIDFSDSQAVIALNTALLRHHYNINEWSIPKGFLCPAIPGRADYIHYLADLLKETNNNKPAFKNVTALDIGTGASCIYSLLGNRIYDWKMVASDIDPKSIDNANAIIKANQALSNQIDCRLQTSEKYIFRNIIHNDEYFDITLCNPPFHESIEQGMSGTQRKWNNLNKSKDRNKKSEVLNFGGQNAELWCKGGELSFVKNMIKESRSYSKQVLWFTSLISKKDNVSKLKLALKKANAIETKVIKMEQGNKISRFIAWSFLTDDERSDWCQKRFE</sequence>
<keyword evidence="5 6" id="KW-0949">S-adenosyl-L-methionine</keyword>
<accession>Q1N5Y2</accession>
<dbReference type="GO" id="GO:0005737">
    <property type="term" value="C:cytoplasm"/>
    <property type="evidence" value="ECO:0007669"/>
    <property type="project" value="UniProtKB-SubCell"/>
</dbReference>
<evidence type="ECO:0000256" key="5">
    <source>
        <dbReference type="ARBA" id="ARBA00022691"/>
    </source>
</evidence>
<dbReference type="PIRSF" id="PIRSF029038">
    <property type="entry name" value="Mtase_YbiN_prd"/>
    <property type="match status" value="1"/>
</dbReference>
<dbReference type="Gene3D" id="3.40.50.150">
    <property type="entry name" value="Vaccinia Virus protein VP39"/>
    <property type="match status" value="1"/>
</dbReference>
<dbReference type="Proteomes" id="UP000004263">
    <property type="component" value="Unassembled WGS sequence"/>
</dbReference>
<dbReference type="EC" id="2.1.1.181" evidence="6"/>
<dbReference type="NCBIfam" id="NF008725">
    <property type="entry name" value="PRK11727.1"/>
    <property type="match status" value="1"/>
</dbReference>